<sequence length="658" mass="73232">MPHVTGANEASSCPSPLDAHDRDSGDWSSSVAYHETLTEQNKQLRPVASHNDEAPSDDHSRRGQTLRNWIPFGGKTLAVVAPGSTPVDGPSGQAPRDIKSSGEVRVKPICAPTSRETAMATGHEPTPSTMSFGPHTSPTRKDVEEYEALPLAIQRKFFSSAERLRLAQSSTRFLALEDHRATPRPAGTSARLLTTTDTRSWAAAIDSNNLASRVAVLDIPRGSSEARPVTSPLPAKADFQVQSDFLALANLPAKIREKHLTREEQLLLARQLRQSVLLDAADEALYRIGQRRNHENARATDSSEASAMATVHVATLMRLPSDKIEAPKKDPIGDDFRWFDEDDELDLSLAIEDPQVVPRSISSMSKRDAQPFRRGLSFSKMSFSRSSMTSFRPPTGESYTHTETGSQSPVHGTTHVRRKSRAFSLMGARHSTKASITSIDASAAHYQDPEARAKLRVYLASPQKFDEAVEFGFPSVDAAGQLPRRGSTRQSHRALPDEADKMKTFLSDDHSSTYSEDLSMPDSESPKTPQILEKESTHALQLPFDDFDEKQFKLSEGYMHAPAHAREMTLRMTLTRPDLRAQEDQMYGWQQAPRQQPAWRHSRAMTQSRYELSPLPDQNRELNKESIDKIFADIDQELDPTPVEGGAMRKLWKKVRRS</sequence>
<organism evidence="2 3">
    <name type="scientific">Microdochium bolleyi</name>
    <dbReference type="NCBI Taxonomy" id="196109"/>
    <lineage>
        <taxon>Eukaryota</taxon>
        <taxon>Fungi</taxon>
        <taxon>Dikarya</taxon>
        <taxon>Ascomycota</taxon>
        <taxon>Pezizomycotina</taxon>
        <taxon>Sordariomycetes</taxon>
        <taxon>Xylariomycetidae</taxon>
        <taxon>Xylariales</taxon>
        <taxon>Microdochiaceae</taxon>
        <taxon>Microdochium</taxon>
    </lineage>
</organism>
<dbReference type="AlphaFoldDB" id="A0A136J5I4"/>
<name>A0A136J5I4_9PEZI</name>
<evidence type="ECO:0000256" key="1">
    <source>
        <dbReference type="SAM" id="MobiDB-lite"/>
    </source>
</evidence>
<feature type="region of interest" description="Disordered" evidence="1">
    <location>
        <begin position="477"/>
        <end position="529"/>
    </location>
</feature>
<feature type="region of interest" description="Disordered" evidence="1">
    <location>
        <begin position="116"/>
        <end position="139"/>
    </location>
</feature>
<feature type="region of interest" description="Disordered" evidence="1">
    <location>
        <begin position="1"/>
        <end position="65"/>
    </location>
</feature>
<dbReference type="Proteomes" id="UP000070501">
    <property type="component" value="Unassembled WGS sequence"/>
</dbReference>
<feature type="compositionally biased region" description="Basic and acidic residues" evidence="1">
    <location>
        <begin position="494"/>
        <end position="511"/>
    </location>
</feature>
<protein>
    <recommendedName>
        <fullName evidence="4">Mucin</fullName>
    </recommendedName>
</protein>
<gene>
    <name evidence="2" type="ORF">Micbo1qcDRAFT_233709</name>
</gene>
<feature type="compositionally biased region" description="Polar residues" evidence="1">
    <location>
        <begin position="397"/>
        <end position="411"/>
    </location>
</feature>
<evidence type="ECO:0008006" key="4">
    <source>
        <dbReference type="Google" id="ProtNLM"/>
    </source>
</evidence>
<dbReference type="OrthoDB" id="5380370at2759"/>
<feature type="compositionally biased region" description="Low complexity" evidence="1">
    <location>
        <begin position="386"/>
        <end position="395"/>
    </location>
</feature>
<proteinExistence type="predicted"/>
<evidence type="ECO:0000313" key="2">
    <source>
        <dbReference type="EMBL" id="KXJ92451.1"/>
    </source>
</evidence>
<feature type="compositionally biased region" description="Polar residues" evidence="1">
    <location>
        <begin position="126"/>
        <end position="137"/>
    </location>
</feature>
<reference evidence="3" key="1">
    <citation type="submission" date="2016-02" db="EMBL/GenBank/DDBJ databases">
        <title>Draft genome sequence of Microdochium bolleyi, a fungal endophyte of beachgrass.</title>
        <authorList>
            <consortium name="DOE Joint Genome Institute"/>
            <person name="David A.S."/>
            <person name="May G."/>
            <person name="Haridas S."/>
            <person name="Lim J."/>
            <person name="Wang M."/>
            <person name="Labutti K."/>
            <person name="Lipzen A."/>
            <person name="Barry K."/>
            <person name="Grigoriev I.V."/>
        </authorList>
    </citation>
    <scope>NUCLEOTIDE SEQUENCE [LARGE SCALE GENOMIC DNA]</scope>
    <source>
        <strain evidence="3">J235TASD1</strain>
    </source>
</reference>
<dbReference type="EMBL" id="KQ964249">
    <property type="protein sequence ID" value="KXJ92451.1"/>
    <property type="molecule type" value="Genomic_DNA"/>
</dbReference>
<feature type="region of interest" description="Disordered" evidence="1">
    <location>
        <begin position="386"/>
        <end position="415"/>
    </location>
</feature>
<keyword evidence="3" id="KW-1185">Reference proteome</keyword>
<dbReference type="InParanoid" id="A0A136J5I4"/>
<feature type="compositionally biased region" description="Basic and acidic residues" evidence="1">
    <location>
        <begin position="50"/>
        <end position="61"/>
    </location>
</feature>
<accession>A0A136J5I4</accession>
<evidence type="ECO:0000313" key="3">
    <source>
        <dbReference type="Proteomes" id="UP000070501"/>
    </source>
</evidence>